<name>A0AAE1CMI8_9GAST</name>
<gene>
    <name evidence="1" type="ORF">RRG08_052139</name>
</gene>
<reference evidence="1" key="1">
    <citation type="journal article" date="2023" name="G3 (Bethesda)">
        <title>A reference genome for the long-term kleptoplast-retaining sea slug Elysia crispata morphotype clarki.</title>
        <authorList>
            <person name="Eastman K.E."/>
            <person name="Pendleton A.L."/>
            <person name="Shaikh M.A."/>
            <person name="Suttiyut T."/>
            <person name="Ogas R."/>
            <person name="Tomko P."/>
            <person name="Gavelis G."/>
            <person name="Widhalm J.R."/>
            <person name="Wisecaver J.H."/>
        </authorList>
    </citation>
    <scope>NUCLEOTIDE SEQUENCE</scope>
    <source>
        <strain evidence="1">ECLA1</strain>
    </source>
</reference>
<dbReference type="AlphaFoldDB" id="A0AAE1CMI8"/>
<proteinExistence type="predicted"/>
<dbReference type="EMBL" id="JAWDGP010007522">
    <property type="protein sequence ID" value="KAK3714908.1"/>
    <property type="molecule type" value="Genomic_DNA"/>
</dbReference>
<accession>A0AAE1CMI8</accession>
<keyword evidence="2" id="KW-1185">Reference proteome</keyword>
<evidence type="ECO:0000313" key="2">
    <source>
        <dbReference type="Proteomes" id="UP001283361"/>
    </source>
</evidence>
<comment type="caution">
    <text evidence="1">The sequence shown here is derived from an EMBL/GenBank/DDBJ whole genome shotgun (WGS) entry which is preliminary data.</text>
</comment>
<evidence type="ECO:0000313" key="1">
    <source>
        <dbReference type="EMBL" id="KAK3714908.1"/>
    </source>
</evidence>
<dbReference type="Proteomes" id="UP001283361">
    <property type="component" value="Unassembled WGS sequence"/>
</dbReference>
<organism evidence="1 2">
    <name type="scientific">Elysia crispata</name>
    <name type="common">lettuce slug</name>
    <dbReference type="NCBI Taxonomy" id="231223"/>
    <lineage>
        <taxon>Eukaryota</taxon>
        <taxon>Metazoa</taxon>
        <taxon>Spiralia</taxon>
        <taxon>Lophotrochozoa</taxon>
        <taxon>Mollusca</taxon>
        <taxon>Gastropoda</taxon>
        <taxon>Heterobranchia</taxon>
        <taxon>Euthyneura</taxon>
        <taxon>Panpulmonata</taxon>
        <taxon>Sacoglossa</taxon>
        <taxon>Placobranchoidea</taxon>
        <taxon>Plakobranchidae</taxon>
        <taxon>Elysia</taxon>
    </lineage>
</organism>
<sequence length="85" mass="9449">MSVLKFMYLSGRPPVGLSRGGVEKNHDGIVKPRLTQLRRLGWTTQKNRVNVCCSCKPLSPHSAVAEEIGLEMLTRQGDEKRLASD</sequence>
<protein>
    <submittedName>
        <fullName evidence="1">Uncharacterized protein</fullName>
    </submittedName>
</protein>